<sequence length="194" mass="21931">MVWPFSKKKSEEEKQVAQGTTTTSLSDAGADAKNELTNYSKGQKFLLEDTKPRFSSESSSVAAREQERASLKEAWDTINFSDVTVSKVLSIPCFRDAGIGGFTSMFVVGSVMFLYHKNPARAANWGVGGFMLGSIVGWEQCRMRRRRSFQIAAMAKQTVAAKEKPMLHPVKNIDFVKAEWDERNKQAKPWYKFW</sequence>
<keyword evidence="4 11" id="KW-0812">Transmembrane</keyword>
<accession>A0ABX6EWQ5</accession>
<evidence type="ECO:0000256" key="3">
    <source>
        <dbReference type="ARBA" id="ARBA00017689"/>
    </source>
</evidence>
<feature type="transmembrane region" description="Helical" evidence="11">
    <location>
        <begin position="122"/>
        <end position="138"/>
    </location>
</feature>
<evidence type="ECO:0000256" key="1">
    <source>
        <dbReference type="ARBA" id="ARBA00004273"/>
    </source>
</evidence>
<evidence type="ECO:0000256" key="9">
    <source>
        <dbReference type="PIRNR" id="PIRNR007871"/>
    </source>
</evidence>
<keyword evidence="13" id="KW-1185">Reference proteome</keyword>
<keyword evidence="8 9" id="KW-0472">Membrane</keyword>
<protein>
    <recommendedName>
        <fullName evidence="3 9">Cytochrome c oxidase assembly protein COX20, mitochondrial</fullName>
    </recommendedName>
</protein>
<dbReference type="EMBL" id="CP015056">
    <property type="protein sequence ID" value="QGN15538.1"/>
    <property type="molecule type" value="Genomic_DNA"/>
</dbReference>
<name>A0ABX6EWQ5_KLUMA</name>
<evidence type="ECO:0000256" key="5">
    <source>
        <dbReference type="ARBA" id="ARBA00022792"/>
    </source>
</evidence>
<dbReference type="Proteomes" id="UP000422736">
    <property type="component" value="Chromosome 3"/>
</dbReference>
<keyword evidence="7 9" id="KW-0496">Mitochondrion</keyword>
<evidence type="ECO:0000256" key="2">
    <source>
        <dbReference type="ARBA" id="ARBA00009575"/>
    </source>
</evidence>
<comment type="function">
    <text evidence="9">Involved in the assembly of the cytochrome c oxidase complex.</text>
</comment>
<evidence type="ECO:0000256" key="11">
    <source>
        <dbReference type="SAM" id="Phobius"/>
    </source>
</evidence>
<keyword evidence="6 11" id="KW-1133">Transmembrane helix</keyword>
<organism evidence="12 13">
    <name type="scientific">Kluyveromyces marxianus</name>
    <name type="common">Yeast</name>
    <name type="synonym">Candida kefyr</name>
    <dbReference type="NCBI Taxonomy" id="4911"/>
    <lineage>
        <taxon>Eukaryota</taxon>
        <taxon>Fungi</taxon>
        <taxon>Dikarya</taxon>
        <taxon>Ascomycota</taxon>
        <taxon>Saccharomycotina</taxon>
        <taxon>Saccharomycetes</taxon>
        <taxon>Saccharomycetales</taxon>
        <taxon>Saccharomycetaceae</taxon>
        <taxon>Kluyveromyces</taxon>
    </lineage>
</organism>
<feature type="compositionally biased region" description="Polar residues" evidence="10">
    <location>
        <begin position="17"/>
        <end position="26"/>
    </location>
</feature>
<evidence type="ECO:0000256" key="6">
    <source>
        <dbReference type="ARBA" id="ARBA00022989"/>
    </source>
</evidence>
<comment type="similarity">
    <text evidence="2 9">Belongs to the COX20 family.</text>
</comment>
<evidence type="ECO:0000256" key="10">
    <source>
        <dbReference type="SAM" id="MobiDB-lite"/>
    </source>
</evidence>
<evidence type="ECO:0000256" key="4">
    <source>
        <dbReference type="ARBA" id="ARBA00022692"/>
    </source>
</evidence>
<evidence type="ECO:0000313" key="13">
    <source>
        <dbReference type="Proteomes" id="UP000422736"/>
    </source>
</evidence>
<comment type="subcellular location">
    <subcellularLocation>
        <location evidence="1 9">Mitochondrion inner membrane</location>
    </subcellularLocation>
</comment>
<evidence type="ECO:0000256" key="8">
    <source>
        <dbReference type="ARBA" id="ARBA00023136"/>
    </source>
</evidence>
<dbReference type="PANTHER" id="PTHR31586">
    <property type="entry name" value="CYTOCHROME C OXIDASE PROTEIN 20"/>
    <property type="match status" value="1"/>
</dbReference>
<feature type="transmembrane region" description="Helical" evidence="11">
    <location>
        <begin position="97"/>
        <end position="116"/>
    </location>
</feature>
<feature type="region of interest" description="Disordered" evidence="10">
    <location>
        <begin position="1"/>
        <end position="29"/>
    </location>
</feature>
<reference evidence="12 13" key="1">
    <citation type="submission" date="2016-03" db="EMBL/GenBank/DDBJ databases">
        <title>How can Kluyveromyces marxianus grow so fast - potential evolutionary course in Saccharomyces Complex revealed by comparative genomics.</title>
        <authorList>
            <person name="Mo W."/>
            <person name="Lu W."/>
            <person name="Yang X."/>
            <person name="Qi J."/>
            <person name="Lv H."/>
        </authorList>
    </citation>
    <scope>NUCLEOTIDE SEQUENCE [LARGE SCALE GENOMIC DNA]</scope>
    <source>
        <strain evidence="12 13">FIM1</strain>
    </source>
</reference>
<dbReference type="PIRSF" id="PIRSF007871">
    <property type="entry name" value="Cox20"/>
    <property type="match status" value="1"/>
</dbReference>
<dbReference type="InterPro" id="IPR022533">
    <property type="entry name" value="Cox20"/>
</dbReference>
<evidence type="ECO:0000256" key="7">
    <source>
        <dbReference type="ARBA" id="ARBA00023128"/>
    </source>
</evidence>
<dbReference type="PANTHER" id="PTHR31586:SF1">
    <property type="entry name" value="CYTOCHROME C OXIDASE ASSEMBLY PROTEIN COX20, MITOCHONDRIAL"/>
    <property type="match status" value="1"/>
</dbReference>
<dbReference type="Pfam" id="PF12597">
    <property type="entry name" value="Cox20"/>
    <property type="match status" value="1"/>
</dbReference>
<proteinExistence type="inferred from homology"/>
<gene>
    <name evidence="12" type="primary">COX20</name>
    <name evidence="12" type="ORF">FIM1_2229</name>
</gene>
<keyword evidence="5 9" id="KW-0999">Mitochondrion inner membrane</keyword>
<evidence type="ECO:0000313" key="12">
    <source>
        <dbReference type="EMBL" id="QGN15538.1"/>
    </source>
</evidence>